<protein>
    <submittedName>
        <fullName evidence="2">Uncharacterized protein</fullName>
    </submittedName>
</protein>
<comment type="caution">
    <text evidence="2">The sequence shown here is derived from an EMBL/GenBank/DDBJ whole genome shotgun (WGS) entry which is preliminary data.</text>
</comment>
<reference evidence="2" key="1">
    <citation type="submission" date="2021-03" db="EMBL/GenBank/DDBJ databases">
        <title>Draft genome sequence of rust myrtle Austropuccinia psidii MF-1, a brazilian biotype.</title>
        <authorList>
            <person name="Quecine M.C."/>
            <person name="Pachon D.M.R."/>
            <person name="Bonatelli M.L."/>
            <person name="Correr F.H."/>
            <person name="Franceschini L.M."/>
            <person name="Leite T.F."/>
            <person name="Margarido G.R.A."/>
            <person name="Almeida C.A."/>
            <person name="Ferrarezi J.A."/>
            <person name="Labate C.A."/>
        </authorList>
    </citation>
    <scope>NUCLEOTIDE SEQUENCE</scope>
    <source>
        <strain evidence="2">MF-1</strain>
    </source>
</reference>
<evidence type="ECO:0000313" key="2">
    <source>
        <dbReference type="EMBL" id="MBW0584122.1"/>
    </source>
</evidence>
<dbReference type="AlphaFoldDB" id="A0A9Q3Q5U6"/>
<accession>A0A9Q3Q5U6</accession>
<gene>
    <name evidence="2" type="ORF">O181_123837</name>
</gene>
<sequence>MDQGWMAHSHWWWPIYSSSQFPISRINNVKKSIGQLPSSCPVQPPAKKYHSQVIPTTPRNFQLVLSTIPPPSPNTSIDRPSLDSPFMPSCIPHPRPSPMLTSKHLQPMA</sequence>
<organism evidence="2 3">
    <name type="scientific">Austropuccinia psidii MF-1</name>
    <dbReference type="NCBI Taxonomy" id="1389203"/>
    <lineage>
        <taxon>Eukaryota</taxon>
        <taxon>Fungi</taxon>
        <taxon>Dikarya</taxon>
        <taxon>Basidiomycota</taxon>
        <taxon>Pucciniomycotina</taxon>
        <taxon>Pucciniomycetes</taxon>
        <taxon>Pucciniales</taxon>
        <taxon>Sphaerophragmiaceae</taxon>
        <taxon>Austropuccinia</taxon>
    </lineage>
</organism>
<evidence type="ECO:0000313" key="3">
    <source>
        <dbReference type="Proteomes" id="UP000765509"/>
    </source>
</evidence>
<proteinExistence type="predicted"/>
<name>A0A9Q3Q5U6_9BASI</name>
<dbReference type="Proteomes" id="UP000765509">
    <property type="component" value="Unassembled WGS sequence"/>
</dbReference>
<evidence type="ECO:0000256" key="1">
    <source>
        <dbReference type="SAM" id="MobiDB-lite"/>
    </source>
</evidence>
<feature type="region of interest" description="Disordered" evidence="1">
    <location>
        <begin position="67"/>
        <end position="109"/>
    </location>
</feature>
<feature type="compositionally biased region" description="Polar residues" evidence="1">
    <location>
        <begin position="99"/>
        <end position="109"/>
    </location>
</feature>
<dbReference type="EMBL" id="AVOT02116998">
    <property type="protein sequence ID" value="MBW0584122.1"/>
    <property type="molecule type" value="Genomic_DNA"/>
</dbReference>
<keyword evidence="3" id="KW-1185">Reference proteome</keyword>